<reference evidence="5 6" key="1">
    <citation type="submission" date="2015-09" db="EMBL/GenBank/DDBJ databases">
        <title>Draft genome sequence of Aliiroseovarius crassostreae CV919-312TSm, the causative agent of Roseovarius Oyster Disease (formerly Juvenile Oyster Disease).</title>
        <authorList>
            <person name="Kessner L."/>
            <person name="Spinard E."/>
            <person name="Nelson D."/>
        </authorList>
    </citation>
    <scope>NUCLEOTIDE SEQUENCE [LARGE SCALE GENOMIC DNA]</scope>
    <source>
        <strain evidence="5 6">CV919-312</strain>
    </source>
</reference>
<keyword evidence="2" id="KW-0680">Restriction system</keyword>
<dbReference type="GO" id="GO:0009307">
    <property type="term" value="P:DNA restriction-modification system"/>
    <property type="evidence" value="ECO:0007669"/>
    <property type="project" value="UniProtKB-KW"/>
</dbReference>
<keyword evidence="6" id="KW-1185">Reference proteome</keyword>
<dbReference type="PANTHER" id="PTHR43140">
    <property type="entry name" value="TYPE-1 RESTRICTION ENZYME ECOKI SPECIFICITY PROTEIN"/>
    <property type="match status" value="1"/>
</dbReference>
<comment type="caution">
    <text evidence="5">The sequence shown here is derived from an EMBL/GenBank/DDBJ whole genome shotgun (WGS) entry which is preliminary data.</text>
</comment>
<proteinExistence type="inferred from homology"/>
<dbReference type="EMBL" id="LKBA01000001">
    <property type="protein sequence ID" value="KPN64866.1"/>
    <property type="molecule type" value="Genomic_DNA"/>
</dbReference>
<dbReference type="InterPro" id="IPR000055">
    <property type="entry name" value="Restrct_endonuc_typeI_TRD"/>
</dbReference>
<dbReference type="GO" id="GO:0003677">
    <property type="term" value="F:DNA binding"/>
    <property type="evidence" value="ECO:0007669"/>
    <property type="project" value="UniProtKB-KW"/>
</dbReference>
<gene>
    <name evidence="5" type="ORF">AKJ29_06455</name>
</gene>
<dbReference type="CDD" id="cd17256">
    <property type="entry name" value="RMtype1_S_EcoJA65PI-TRD1-CR1_like"/>
    <property type="match status" value="1"/>
</dbReference>
<dbReference type="REBASE" id="146658">
    <property type="entry name" value="S2.Acr312ORF6460P"/>
</dbReference>
<dbReference type="Proteomes" id="UP000050471">
    <property type="component" value="Unassembled WGS sequence"/>
</dbReference>
<dbReference type="RefSeq" id="WP_055187345.1">
    <property type="nucleotide sequence ID" value="NZ_LKBA01000001.1"/>
</dbReference>
<comment type="similarity">
    <text evidence="1">Belongs to the type-I restriction system S methylase family.</text>
</comment>
<evidence type="ECO:0000256" key="1">
    <source>
        <dbReference type="ARBA" id="ARBA00010923"/>
    </source>
</evidence>
<dbReference type="Pfam" id="PF01420">
    <property type="entry name" value="Methylase_S"/>
    <property type="match status" value="1"/>
</dbReference>
<organism evidence="5 6">
    <name type="scientific">Aliiroseovarius crassostreae</name>
    <dbReference type="NCBI Taxonomy" id="154981"/>
    <lineage>
        <taxon>Bacteria</taxon>
        <taxon>Pseudomonadati</taxon>
        <taxon>Pseudomonadota</taxon>
        <taxon>Alphaproteobacteria</taxon>
        <taxon>Rhodobacterales</taxon>
        <taxon>Paracoccaceae</taxon>
        <taxon>Aliiroseovarius</taxon>
    </lineage>
</organism>
<dbReference type="AlphaFoldDB" id="A0A0P7I688"/>
<evidence type="ECO:0000313" key="5">
    <source>
        <dbReference type="EMBL" id="KPN64866.1"/>
    </source>
</evidence>
<dbReference type="InterPro" id="IPR044946">
    <property type="entry name" value="Restrct_endonuc_typeI_TRD_sf"/>
</dbReference>
<dbReference type="InterPro" id="IPR051212">
    <property type="entry name" value="Type-I_RE_S_subunit"/>
</dbReference>
<evidence type="ECO:0000313" key="6">
    <source>
        <dbReference type="Proteomes" id="UP000050471"/>
    </source>
</evidence>
<dbReference type="SUPFAM" id="SSF116734">
    <property type="entry name" value="DNA methylase specificity domain"/>
    <property type="match status" value="2"/>
</dbReference>
<evidence type="ECO:0000259" key="4">
    <source>
        <dbReference type="Pfam" id="PF01420"/>
    </source>
</evidence>
<feature type="domain" description="Type I restriction modification DNA specificity" evidence="4">
    <location>
        <begin position="12"/>
        <end position="162"/>
    </location>
</feature>
<evidence type="ECO:0000256" key="3">
    <source>
        <dbReference type="ARBA" id="ARBA00023125"/>
    </source>
</evidence>
<evidence type="ECO:0000256" key="2">
    <source>
        <dbReference type="ARBA" id="ARBA00022747"/>
    </source>
</evidence>
<protein>
    <recommendedName>
        <fullName evidence="4">Type I restriction modification DNA specificity domain-containing protein</fullName>
    </recommendedName>
</protein>
<keyword evidence="3" id="KW-0238">DNA-binding</keyword>
<name>A0A0P7I688_9RHOB</name>
<accession>A0A0P7I688</accession>
<dbReference type="STRING" id="154981.AKJ29_06455"/>
<dbReference type="Gene3D" id="3.90.220.20">
    <property type="entry name" value="DNA methylase specificity domains"/>
    <property type="match status" value="1"/>
</dbReference>
<dbReference type="PANTHER" id="PTHR43140:SF1">
    <property type="entry name" value="TYPE I RESTRICTION ENZYME ECOKI SPECIFICITY SUBUNIT"/>
    <property type="match status" value="1"/>
</dbReference>
<sequence length="295" mass="33019">MLMAARRTALTPKRDGFTAADGVPFLKVYNIVNQAIDFGYRPQFITDEAHNTKGRKSKILPGDVLMNIVGPPLGKVAIIPKTFDEWNCNQALTIFRPSEAVITEWLYHFLRSGIPVSTVIGETRGVVGQVNISLSQCRNFAIPIPPIREQRRIVTKLDQLSERSSAARDHLTRVTALATRAKQAISSAAFRGALLGLEPVDTEKFNRRCWDLPKGWHWARFDEVAKIKSNLKPPSEMPDLPHVAPDNIESGTGRLLPYNTIAEDGVKSGKHKFFFWPDHLLKNSTISSEGGHRRF</sequence>